<name>A0A6P3YPX9_ZIZJJ</name>
<feature type="transmembrane region" description="Helical" evidence="1">
    <location>
        <begin position="47"/>
        <end position="69"/>
    </location>
</feature>
<feature type="domain" description="DUF4220" evidence="2">
    <location>
        <begin position="52"/>
        <end position="380"/>
    </location>
</feature>
<proteinExistence type="predicted"/>
<evidence type="ECO:0000259" key="2">
    <source>
        <dbReference type="Pfam" id="PF13968"/>
    </source>
</evidence>
<dbReference type="Pfam" id="PF13968">
    <property type="entry name" value="DUF4220"/>
    <property type="match status" value="1"/>
</dbReference>
<dbReference type="PANTHER" id="PTHR31325">
    <property type="entry name" value="OS01G0798800 PROTEIN-RELATED"/>
    <property type="match status" value="1"/>
</dbReference>
<keyword evidence="3" id="KW-1185">Reference proteome</keyword>
<evidence type="ECO:0000313" key="3">
    <source>
        <dbReference type="Proteomes" id="UP001652623"/>
    </source>
</evidence>
<evidence type="ECO:0000313" key="5">
    <source>
        <dbReference type="RefSeq" id="XP_015897707.3"/>
    </source>
</evidence>
<dbReference type="Pfam" id="PF04578">
    <property type="entry name" value="DUF594"/>
    <property type="match status" value="1"/>
</dbReference>
<feature type="transmembrane region" description="Helical" evidence="1">
    <location>
        <begin position="276"/>
        <end position="298"/>
    </location>
</feature>
<feature type="transmembrane region" description="Helical" evidence="1">
    <location>
        <begin position="318"/>
        <end position="345"/>
    </location>
</feature>
<evidence type="ECO:0000256" key="1">
    <source>
        <dbReference type="SAM" id="Phobius"/>
    </source>
</evidence>
<evidence type="ECO:0000313" key="4">
    <source>
        <dbReference type="RefSeq" id="XP_015865612.1"/>
    </source>
</evidence>
<feature type="transmembrane region" description="Helical" evidence="1">
    <location>
        <begin position="16"/>
        <end position="35"/>
    </location>
</feature>
<accession>A0A6P3YPX9</accession>
<dbReference type="RefSeq" id="XP_015897707.3">
    <property type="nucleotide sequence ID" value="XM_016042221.3"/>
</dbReference>
<dbReference type="KEGG" id="zju:107431336"/>
<keyword evidence="1" id="KW-0472">Membrane</keyword>
<protein>
    <submittedName>
        <fullName evidence="5">Uncharacterized protein LOC107431336</fullName>
    </submittedName>
    <submittedName>
        <fullName evidence="4">uncharacterized protein LOC107403259</fullName>
    </submittedName>
</protein>
<dbReference type="GeneID" id="107431336"/>
<organism evidence="4">
    <name type="scientific">Ziziphus jujuba</name>
    <name type="common">Chinese jujube</name>
    <name type="synonym">Ziziphus sativa</name>
    <dbReference type="NCBI Taxonomy" id="326968"/>
    <lineage>
        <taxon>Eukaryota</taxon>
        <taxon>Viridiplantae</taxon>
        <taxon>Streptophyta</taxon>
        <taxon>Embryophyta</taxon>
        <taxon>Tracheophyta</taxon>
        <taxon>Spermatophyta</taxon>
        <taxon>Magnoliopsida</taxon>
        <taxon>eudicotyledons</taxon>
        <taxon>Gunneridae</taxon>
        <taxon>Pentapetalae</taxon>
        <taxon>rosids</taxon>
        <taxon>fabids</taxon>
        <taxon>Rosales</taxon>
        <taxon>Rhamnaceae</taxon>
        <taxon>Paliureae</taxon>
        <taxon>Ziziphus</taxon>
    </lineage>
</organism>
<dbReference type="AlphaFoldDB" id="A0A6P3YPX9"/>
<keyword evidence="1" id="KW-1133">Transmembrane helix</keyword>
<dbReference type="SMR" id="A0A6P3YPX9"/>
<feature type="transmembrane region" description="Helical" evidence="1">
    <location>
        <begin position="89"/>
        <end position="110"/>
    </location>
</feature>
<dbReference type="InterPro" id="IPR007658">
    <property type="entry name" value="DUF594"/>
</dbReference>
<dbReference type="RefSeq" id="XP_015865612.1">
    <property type="nucleotide sequence ID" value="XM_016010126.2"/>
</dbReference>
<reference evidence="4" key="1">
    <citation type="submission" date="2022-04" db="UniProtKB">
        <authorList>
            <consortium name="RefSeq"/>
        </authorList>
    </citation>
    <scope>IDENTIFICATION</scope>
    <source>
        <tissue evidence="4">In vitro plantlets</tissue>
        <tissue evidence="5">Seedling</tissue>
    </source>
</reference>
<feature type="transmembrane region" description="Helical" evidence="1">
    <location>
        <begin position="143"/>
        <end position="159"/>
    </location>
</feature>
<keyword evidence="1" id="KW-0812">Transmembrane</keyword>
<feature type="transmembrane region" description="Helical" evidence="1">
    <location>
        <begin position="117"/>
        <end position="137"/>
    </location>
</feature>
<dbReference type="InterPro" id="IPR025315">
    <property type="entry name" value="DUF4220"/>
</dbReference>
<gene>
    <name evidence="4" type="primary">LOC107403259</name>
    <name evidence="5" type="synonym">LOC107431336</name>
</gene>
<sequence length="663" mass="76727">MELPIPEKLEKLWDKWDIPACVLLSLLMQVFLVLFASLRQRSRNPFLLFFIWSAYLIADWIATVTIGLITKVQTQTDPFHPHVNQDLYAFWASFLLLHLGGPDFITSFALEDNEFWLRHLFGLILQVMGAAYSIFLTLPNNNLWLPTILVFVVGTVKYAERTMSLYLASSNQFGATVHVLGELDVGDTKFDSNLASQSSNHMELLIVSYSLFQSFKGIVAGFTTFGEKMVESCEKLFFEHVKEIPNVAFKLVEYELSFLYEVLHTKVIVVHSRIGFIFRLSSFFLIIGAFLLFHFAVVVDHNKHDHDHDKFGGFELSLTYALLIGAIGLDTISGINLMFSDWILVSNNGLIKMWRKYIPEFVLKRKRWCGSVSQYNMIDYCLDERWIWKCNKFPDCFRAMTDSIKFMLFSSSVDDIEELKCFIFEKLTTSLIISVDVEYSTTDSVNYAQTVLQLHLATEICYHHQTETELNSYTDEEKRERRMSKMISDYMFYLLIMKPEMLGSSVEGNWKKFLQDTFAEAKSRLMEYDIYDHAQACKHFMDKYNHVEDKSTTTTSRHGNYGKKASSKSLLSEACKQGQEIKRTNWKGMSSRWLFCFFYAIMNCRTLLHAQQPSRGGELFTFTRFLIQHVCSVSFLDDIDEFENTLPAVSIFSSDDQPMPNPP</sequence>
<dbReference type="Proteomes" id="UP001652623">
    <property type="component" value="Chromosome 6"/>
</dbReference>